<dbReference type="Gene3D" id="3.30.40.10">
    <property type="entry name" value="Zinc/RING finger domain, C3HC4 (zinc finger)"/>
    <property type="match status" value="1"/>
</dbReference>
<reference evidence="8 9" key="1">
    <citation type="submission" date="2016-02" db="EMBL/GenBank/DDBJ databases">
        <title>Band-tailed pigeon sequencing and assembly.</title>
        <authorList>
            <person name="Soares A.E."/>
            <person name="Novak B.J."/>
            <person name="Rice E.S."/>
            <person name="O'Connell B."/>
            <person name="Chang D."/>
            <person name="Weber S."/>
            <person name="Shapiro B."/>
        </authorList>
    </citation>
    <scope>NUCLEOTIDE SEQUENCE [LARGE SCALE GENOMIC DNA]</scope>
    <source>
        <strain evidence="8">BTP2013</strain>
        <tissue evidence="8">Blood</tissue>
    </source>
</reference>
<feature type="chain" id="PRO_5012234791" description="RING-type domain-containing protein" evidence="6">
    <location>
        <begin position="25"/>
        <end position="279"/>
    </location>
</feature>
<evidence type="ECO:0000313" key="8">
    <source>
        <dbReference type="EMBL" id="OPJ88804.1"/>
    </source>
</evidence>
<keyword evidence="5" id="KW-0472">Membrane</keyword>
<dbReference type="PANTHER" id="PTHR45931:SF3">
    <property type="entry name" value="RING ZINC FINGER-CONTAINING PROTEIN"/>
    <property type="match status" value="1"/>
</dbReference>
<dbReference type="SUPFAM" id="SSF57850">
    <property type="entry name" value="RING/U-box"/>
    <property type="match status" value="1"/>
</dbReference>
<name>A0A1V4KWF7_PATFA</name>
<evidence type="ECO:0000256" key="6">
    <source>
        <dbReference type="SAM" id="SignalP"/>
    </source>
</evidence>
<feature type="transmembrane region" description="Helical" evidence="5">
    <location>
        <begin position="158"/>
        <end position="185"/>
    </location>
</feature>
<dbReference type="GO" id="GO:0005634">
    <property type="term" value="C:nucleus"/>
    <property type="evidence" value="ECO:0007669"/>
    <property type="project" value="TreeGrafter"/>
</dbReference>
<organism evidence="8 9">
    <name type="scientific">Patagioenas fasciata monilis</name>
    <dbReference type="NCBI Taxonomy" id="372326"/>
    <lineage>
        <taxon>Eukaryota</taxon>
        <taxon>Metazoa</taxon>
        <taxon>Chordata</taxon>
        <taxon>Craniata</taxon>
        <taxon>Vertebrata</taxon>
        <taxon>Euteleostomi</taxon>
        <taxon>Archelosauria</taxon>
        <taxon>Archosauria</taxon>
        <taxon>Dinosauria</taxon>
        <taxon>Saurischia</taxon>
        <taxon>Theropoda</taxon>
        <taxon>Coelurosauria</taxon>
        <taxon>Aves</taxon>
        <taxon>Neognathae</taxon>
        <taxon>Neoaves</taxon>
        <taxon>Columbimorphae</taxon>
        <taxon>Columbiformes</taxon>
        <taxon>Columbidae</taxon>
        <taxon>Patagioenas</taxon>
    </lineage>
</organism>
<feature type="signal peptide" evidence="6">
    <location>
        <begin position="1"/>
        <end position="24"/>
    </location>
</feature>
<evidence type="ECO:0000256" key="3">
    <source>
        <dbReference type="ARBA" id="ARBA00022833"/>
    </source>
</evidence>
<dbReference type="Proteomes" id="UP000190648">
    <property type="component" value="Unassembled WGS sequence"/>
</dbReference>
<evidence type="ECO:0000256" key="5">
    <source>
        <dbReference type="SAM" id="Phobius"/>
    </source>
</evidence>
<keyword evidence="1" id="KW-0479">Metal-binding</keyword>
<feature type="domain" description="RING-type" evidence="7">
    <location>
        <begin position="216"/>
        <end position="259"/>
    </location>
</feature>
<evidence type="ECO:0000256" key="1">
    <source>
        <dbReference type="ARBA" id="ARBA00022723"/>
    </source>
</evidence>
<dbReference type="InterPro" id="IPR051834">
    <property type="entry name" value="RING_finger_E3_ligase"/>
</dbReference>
<evidence type="ECO:0000256" key="2">
    <source>
        <dbReference type="ARBA" id="ARBA00022771"/>
    </source>
</evidence>
<evidence type="ECO:0000259" key="7">
    <source>
        <dbReference type="PROSITE" id="PS50089"/>
    </source>
</evidence>
<dbReference type="PROSITE" id="PS50089">
    <property type="entry name" value="ZF_RING_2"/>
    <property type="match status" value="1"/>
</dbReference>
<dbReference type="InterPro" id="IPR013083">
    <property type="entry name" value="Znf_RING/FYVE/PHD"/>
</dbReference>
<dbReference type="GO" id="GO:0006511">
    <property type="term" value="P:ubiquitin-dependent protein catabolic process"/>
    <property type="evidence" value="ECO:0007669"/>
    <property type="project" value="TreeGrafter"/>
</dbReference>
<dbReference type="OrthoDB" id="8062037at2759"/>
<dbReference type="SMART" id="SM00184">
    <property type="entry name" value="RING"/>
    <property type="match status" value="1"/>
</dbReference>
<dbReference type="GO" id="GO:0061630">
    <property type="term" value="F:ubiquitin protein ligase activity"/>
    <property type="evidence" value="ECO:0007669"/>
    <property type="project" value="TreeGrafter"/>
</dbReference>
<keyword evidence="3" id="KW-0862">Zinc</keyword>
<keyword evidence="5" id="KW-0812">Transmembrane</keyword>
<gene>
    <name evidence="8" type="ORF">AV530_016330</name>
</gene>
<keyword evidence="5" id="KW-1133">Transmembrane helix</keyword>
<protein>
    <recommendedName>
        <fullName evidence="7">RING-type domain-containing protein</fullName>
    </recommendedName>
</protein>
<dbReference type="Pfam" id="PF17123">
    <property type="entry name" value="zf-RING_11"/>
    <property type="match status" value="1"/>
</dbReference>
<dbReference type="AlphaFoldDB" id="A0A1V4KWF7"/>
<dbReference type="GO" id="GO:0008270">
    <property type="term" value="F:zinc ion binding"/>
    <property type="evidence" value="ECO:0007669"/>
    <property type="project" value="UniProtKB-KW"/>
</dbReference>
<sequence>MWHPLLSLVCTATVFLCLPWAASSHANGTGLGGQAFAVCPGPPLTEGKMAGGATLGHVHTASMALSPPCGSAKAASAQQCGHKVTTNSPGFGDTAPGDGEITGGSTVTVMDVNMKLWRQCYGAERGTIALLDECCFWSDILWSFSHHICRCLTHVLDLLYHGLILLVCTVTGILLIVITGAQLLARCVKSYQSGSKAPWPGCPPSTVWVAANPPECVICLQAYKPGEGLKLLSCSHAYHGKCIDLWHCAQPGAKTCPLCLRSVTAVVLIPLTARNSKKD</sequence>
<dbReference type="STRING" id="372326.A0A1V4KWF7"/>
<accession>A0A1V4KWF7</accession>
<proteinExistence type="predicted"/>
<evidence type="ECO:0000256" key="4">
    <source>
        <dbReference type="PROSITE-ProRule" id="PRU00175"/>
    </source>
</evidence>
<comment type="caution">
    <text evidence="8">The sequence shown here is derived from an EMBL/GenBank/DDBJ whole genome shotgun (WGS) entry which is preliminary data.</text>
</comment>
<dbReference type="InterPro" id="IPR001841">
    <property type="entry name" value="Znf_RING"/>
</dbReference>
<dbReference type="PANTHER" id="PTHR45931">
    <property type="entry name" value="SI:CH211-59O9.10"/>
    <property type="match status" value="1"/>
</dbReference>
<keyword evidence="2 4" id="KW-0863">Zinc-finger</keyword>
<keyword evidence="9" id="KW-1185">Reference proteome</keyword>
<evidence type="ECO:0000313" key="9">
    <source>
        <dbReference type="Proteomes" id="UP000190648"/>
    </source>
</evidence>
<dbReference type="EMBL" id="LSYS01001519">
    <property type="protein sequence ID" value="OPJ88804.1"/>
    <property type="molecule type" value="Genomic_DNA"/>
</dbReference>
<keyword evidence="6" id="KW-0732">Signal</keyword>